<dbReference type="SUPFAM" id="SSF52218">
    <property type="entry name" value="Flavoproteins"/>
    <property type="match status" value="1"/>
</dbReference>
<dbReference type="GO" id="GO:0010181">
    <property type="term" value="F:FMN binding"/>
    <property type="evidence" value="ECO:0007669"/>
    <property type="project" value="TreeGrafter"/>
</dbReference>
<dbReference type="InterPro" id="IPR052200">
    <property type="entry name" value="Protoporphyrinogen_IX_DH"/>
</dbReference>
<dbReference type="InterPro" id="IPR029039">
    <property type="entry name" value="Flavoprotein-like_sf"/>
</dbReference>
<keyword evidence="3" id="KW-1185">Reference proteome</keyword>
<accession>E6U672</accession>
<protein>
    <submittedName>
        <fullName evidence="2">Flavodoxin</fullName>
    </submittedName>
</protein>
<dbReference type="InterPro" id="IPR026816">
    <property type="entry name" value="Flavodoxin_dom"/>
</dbReference>
<reference evidence="2 3" key="1">
    <citation type="submission" date="2010-12" db="EMBL/GenBank/DDBJ databases">
        <title>Complete sequence of Ethanoligenens harbinense YUAN-3.</title>
        <authorList>
            <person name="Lucas S."/>
            <person name="Copeland A."/>
            <person name="Lapidus A."/>
            <person name="Cheng J.-F."/>
            <person name="Bruce D."/>
            <person name="Goodwin L."/>
            <person name="Pitluck S."/>
            <person name="Chertkov O."/>
            <person name="Misra M."/>
            <person name="Detter J.C."/>
            <person name="Han C."/>
            <person name="Tapia R."/>
            <person name="Land M."/>
            <person name="Hauser L."/>
            <person name="Jeffries C."/>
            <person name="Kyrpides N."/>
            <person name="Ivanova N."/>
            <person name="Mikhailova N."/>
            <person name="Wang A."/>
            <person name="Mouttaki H."/>
            <person name="He Z."/>
            <person name="Zhou J."/>
            <person name="Hemme C.L."/>
            <person name="Woyke T."/>
        </authorList>
    </citation>
    <scope>NUCLEOTIDE SEQUENCE [LARGE SCALE GENOMIC DNA]</scope>
    <source>
        <strain evidence="3">DSM 18485 / JCM 12961 / CGMCC 1.5033 / YUAN-3</strain>
    </source>
</reference>
<dbReference type="PANTHER" id="PTHR38030:SF2">
    <property type="entry name" value="PROTOPORPHYRINOGEN IX DEHYDROGENASE [QUINONE]"/>
    <property type="match status" value="1"/>
</dbReference>
<dbReference type="Pfam" id="PF12724">
    <property type="entry name" value="Flavodoxin_5"/>
    <property type="match status" value="1"/>
</dbReference>
<evidence type="ECO:0000259" key="1">
    <source>
        <dbReference type="Pfam" id="PF12724"/>
    </source>
</evidence>
<proteinExistence type="predicted"/>
<name>E6U672_ETHHY</name>
<dbReference type="GO" id="GO:0070819">
    <property type="term" value="F:menaquinone-dependent protoporphyrinogen oxidase activity"/>
    <property type="evidence" value="ECO:0007669"/>
    <property type="project" value="TreeGrafter"/>
</dbReference>
<dbReference type="HOGENOM" id="CLU_094839_2_0_9"/>
<dbReference type="Proteomes" id="UP000001551">
    <property type="component" value="Chromosome"/>
</dbReference>
<dbReference type="GO" id="GO:0006783">
    <property type="term" value="P:heme biosynthetic process"/>
    <property type="evidence" value="ECO:0007669"/>
    <property type="project" value="TreeGrafter"/>
</dbReference>
<dbReference type="eggNOG" id="COG4635">
    <property type="taxonomic scope" value="Bacteria"/>
</dbReference>
<evidence type="ECO:0000313" key="2">
    <source>
        <dbReference type="EMBL" id="ADU26839.1"/>
    </source>
</evidence>
<dbReference type="STRING" id="663278.Ethha_1299"/>
<sequence>MKTIIIYTTKYGCTRSVAKRLQAMLGGETQLADANGTVPSLEPYDAVILGGSVYIGHVQKALTTFIDRHLPELLDKKTGLFLCAGVTDPEVQKQELQNAFAPELLEHAVAKDILGYGFDFQKMNWIERLMVGAMRGNRKNESVFFEQNILQFIHKLQTAPHPMPAGKTRI</sequence>
<evidence type="ECO:0000313" key="3">
    <source>
        <dbReference type="Proteomes" id="UP000001551"/>
    </source>
</evidence>
<dbReference type="EMBL" id="CP002400">
    <property type="protein sequence ID" value="ADU26839.1"/>
    <property type="molecule type" value="Genomic_DNA"/>
</dbReference>
<dbReference type="AlphaFoldDB" id="E6U672"/>
<organism evidence="2 3">
    <name type="scientific">Ethanoligenens harbinense (strain DSM 18485 / JCM 12961 / CGMCC 1.5033 / YUAN-3)</name>
    <dbReference type="NCBI Taxonomy" id="663278"/>
    <lineage>
        <taxon>Bacteria</taxon>
        <taxon>Bacillati</taxon>
        <taxon>Bacillota</taxon>
        <taxon>Clostridia</taxon>
        <taxon>Eubacteriales</taxon>
        <taxon>Oscillospiraceae</taxon>
        <taxon>Ethanoligenens</taxon>
    </lineage>
</organism>
<dbReference type="KEGG" id="eha:Ethha_1299"/>
<gene>
    <name evidence="2" type="ordered locus">Ethha_1299</name>
</gene>
<dbReference type="PANTHER" id="PTHR38030">
    <property type="entry name" value="PROTOPORPHYRINOGEN IX DEHYDROGENASE [MENAQUINONE]"/>
    <property type="match status" value="1"/>
</dbReference>
<dbReference type="RefSeq" id="WP_013485194.1">
    <property type="nucleotide sequence ID" value="NC_014828.1"/>
</dbReference>
<dbReference type="Gene3D" id="3.40.50.360">
    <property type="match status" value="1"/>
</dbReference>
<feature type="domain" description="Flavodoxin" evidence="1">
    <location>
        <begin position="4"/>
        <end position="139"/>
    </location>
</feature>